<accession>A0A9W9MK14</accession>
<proteinExistence type="predicted"/>
<organism evidence="1 2">
    <name type="scientific">Penicillium cf. viridicatum</name>
    <dbReference type="NCBI Taxonomy" id="2972119"/>
    <lineage>
        <taxon>Eukaryota</taxon>
        <taxon>Fungi</taxon>
        <taxon>Dikarya</taxon>
        <taxon>Ascomycota</taxon>
        <taxon>Pezizomycotina</taxon>
        <taxon>Eurotiomycetes</taxon>
        <taxon>Eurotiomycetidae</taxon>
        <taxon>Eurotiales</taxon>
        <taxon>Aspergillaceae</taxon>
        <taxon>Penicillium</taxon>
    </lineage>
</organism>
<reference evidence="1" key="1">
    <citation type="submission" date="2022-11" db="EMBL/GenBank/DDBJ databases">
        <authorList>
            <person name="Petersen C."/>
        </authorList>
    </citation>
    <scope>NUCLEOTIDE SEQUENCE</scope>
    <source>
        <strain evidence="1">IBT 20477</strain>
    </source>
</reference>
<comment type="caution">
    <text evidence="1">The sequence shown here is derived from an EMBL/GenBank/DDBJ whole genome shotgun (WGS) entry which is preliminary data.</text>
</comment>
<reference evidence="1" key="2">
    <citation type="journal article" date="2023" name="IMA Fungus">
        <title>Comparative genomic study of the Penicillium genus elucidates a diverse pangenome and 15 lateral gene transfer events.</title>
        <authorList>
            <person name="Petersen C."/>
            <person name="Sorensen T."/>
            <person name="Nielsen M.R."/>
            <person name="Sondergaard T.E."/>
            <person name="Sorensen J.L."/>
            <person name="Fitzpatrick D.A."/>
            <person name="Frisvad J.C."/>
            <person name="Nielsen K.L."/>
        </authorList>
    </citation>
    <scope>NUCLEOTIDE SEQUENCE</scope>
    <source>
        <strain evidence="1">IBT 20477</strain>
    </source>
</reference>
<keyword evidence="2" id="KW-1185">Reference proteome</keyword>
<sequence>MAAEAPYRVPAQLDFSLVESLLSTTASAAEDHAWALRKDLDYFSRTLQEAKDHCQETLNDLDRNTHPLMNRDRSELWAHIIGSVKSHSVLEEN</sequence>
<name>A0A9W9MK14_9EURO</name>
<evidence type="ECO:0000313" key="1">
    <source>
        <dbReference type="EMBL" id="KAJ5202801.1"/>
    </source>
</evidence>
<dbReference type="Proteomes" id="UP001150942">
    <property type="component" value="Unassembled WGS sequence"/>
</dbReference>
<gene>
    <name evidence="1" type="ORF">N7449_004880</name>
</gene>
<evidence type="ECO:0000313" key="2">
    <source>
        <dbReference type="Proteomes" id="UP001150942"/>
    </source>
</evidence>
<dbReference type="AlphaFoldDB" id="A0A9W9MK14"/>
<dbReference type="EMBL" id="JAPQKQ010000003">
    <property type="protein sequence ID" value="KAJ5202801.1"/>
    <property type="molecule type" value="Genomic_DNA"/>
</dbReference>
<dbReference type="OrthoDB" id="2922289at2759"/>
<protein>
    <submittedName>
        <fullName evidence="1">Uncharacterized protein</fullName>
    </submittedName>
</protein>